<evidence type="ECO:0000256" key="2">
    <source>
        <dbReference type="SAM" id="MobiDB-lite"/>
    </source>
</evidence>
<accession>A0A1W2G9K6</accession>
<dbReference type="Gene3D" id="3.30.930.10">
    <property type="entry name" value="Bira Bifunctional Protein, Domain 2"/>
    <property type="match status" value="1"/>
</dbReference>
<feature type="region of interest" description="Disordered" evidence="2">
    <location>
        <begin position="43"/>
        <end position="63"/>
    </location>
</feature>
<keyword evidence="5" id="KW-1185">Reference proteome</keyword>
<evidence type="ECO:0000313" key="5">
    <source>
        <dbReference type="Proteomes" id="UP000192472"/>
    </source>
</evidence>
<dbReference type="OrthoDB" id="9807064at2"/>
<protein>
    <submittedName>
        <fullName evidence="4">BirA family transcriptional regulator, biotin operon repressor / biotin-[acetyl-CoA-carboxylase] ligase</fullName>
    </submittedName>
</protein>
<organism evidence="4 5">
    <name type="scientific">Reichenbachiella faecimaris</name>
    <dbReference type="NCBI Taxonomy" id="692418"/>
    <lineage>
        <taxon>Bacteria</taxon>
        <taxon>Pseudomonadati</taxon>
        <taxon>Bacteroidota</taxon>
        <taxon>Cytophagia</taxon>
        <taxon>Cytophagales</taxon>
        <taxon>Reichenbachiellaceae</taxon>
        <taxon>Reichenbachiella</taxon>
    </lineage>
</organism>
<dbReference type="GO" id="GO:0004077">
    <property type="term" value="F:biotin--[biotin carboxyl-carrier protein] ligase activity"/>
    <property type="evidence" value="ECO:0007669"/>
    <property type="project" value="InterPro"/>
</dbReference>
<feature type="domain" description="BPL/LPL catalytic" evidence="3">
    <location>
        <begin position="9"/>
        <end position="188"/>
    </location>
</feature>
<dbReference type="InterPro" id="IPR004143">
    <property type="entry name" value="BPL_LPL_catalytic"/>
</dbReference>
<dbReference type="STRING" id="692418.SAMN04488029_1557"/>
<dbReference type="InterPro" id="IPR045864">
    <property type="entry name" value="aa-tRNA-synth_II/BPL/LPL"/>
</dbReference>
<proteinExistence type="predicted"/>
<reference evidence="4 5" key="1">
    <citation type="submission" date="2017-04" db="EMBL/GenBank/DDBJ databases">
        <authorList>
            <person name="Afonso C.L."/>
            <person name="Miller P.J."/>
            <person name="Scott M.A."/>
            <person name="Spackman E."/>
            <person name="Goraichik I."/>
            <person name="Dimitrov K.M."/>
            <person name="Suarez D.L."/>
            <person name="Swayne D.E."/>
        </authorList>
    </citation>
    <scope>NUCLEOTIDE SEQUENCE [LARGE SCALE GENOMIC DNA]</scope>
    <source>
        <strain evidence="4 5">DSM 26133</strain>
    </source>
</reference>
<dbReference type="AlphaFoldDB" id="A0A1W2G9K6"/>
<dbReference type="RefSeq" id="WP_084371866.1">
    <property type="nucleotide sequence ID" value="NZ_FWYF01000001.1"/>
</dbReference>
<evidence type="ECO:0000259" key="3">
    <source>
        <dbReference type="PROSITE" id="PS51733"/>
    </source>
</evidence>
<dbReference type="Proteomes" id="UP000192472">
    <property type="component" value="Unassembled WGS sequence"/>
</dbReference>
<evidence type="ECO:0000313" key="4">
    <source>
        <dbReference type="EMBL" id="SMD33204.1"/>
    </source>
</evidence>
<gene>
    <name evidence="4" type="ORF">SAMN04488029_1557</name>
</gene>
<dbReference type="PANTHER" id="PTHR12835:SF5">
    <property type="entry name" value="BIOTIN--PROTEIN LIGASE"/>
    <property type="match status" value="1"/>
</dbReference>
<dbReference type="SUPFAM" id="SSF55681">
    <property type="entry name" value="Class II aaRS and biotin synthetases"/>
    <property type="match status" value="1"/>
</dbReference>
<dbReference type="InterPro" id="IPR004408">
    <property type="entry name" value="Biotin_CoA_COase_ligase"/>
</dbReference>
<sequence>MHKFFAKTQFLGKKVLFLSHCHSTNDMAADLLKEKLQIEGTTIITQDQSNGRGQRGNSWESEPGKNATFSVILKPTAISAQNQFQLHLITTLAIHGALFPILGKELKIKWPNDIYYRNRKLGGILIENTLKGSRIENSIVGIGINLNQTHFSNLHATSMIDITGEELEINDIIEQILIQLEKKYLELKGGQLKTLKTQYLRRLYLFDQVGKYETGGRMFEGKIVGISPSGLLQIQENEMIHEFAFKEVAYK</sequence>
<dbReference type="PROSITE" id="PS51733">
    <property type="entry name" value="BPL_LPL_CATALYTIC"/>
    <property type="match status" value="1"/>
</dbReference>
<evidence type="ECO:0000256" key="1">
    <source>
        <dbReference type="ARBA" id="ARBA00022598"/>
    </source>
</evidence>
<keyword evidence="1 4" id="KW-0436">Ligase</keyword>
<feature type="compositionally biased region" description="Polar residues" evidence="2">
    <location>
        <begin position="43"/>
        <end position="60"/>
    </location>
</feature>
<dbReference type="EMBL" id="FWYF01000001">
    <property type="protein sequence ID" value="SMD33204.1"/>
    <property type="molecule type" value="Genomic_DNA"/>
</dbReference>
<dbReference type="NCBIfam" id="TIGR00121">
    <property type="entry name" value="birA_ligase"/>
    <property type="match status" value="1"/>
</dbReference>
<dbReference type="PANTHER" id="PTHR12835">
    <property type="entry name" value="BIOTIN PROTEIN LIGASE"/>
    <property type="match status" value="1"/>
</dbReference>
<dbReference type="Pfam" id="PF03099">
    <property type="entry name" value="BPL_LplA_LipB"/>
    <property type="match status" value="1"/>
</dbReference>
<dbReference type="CDD" id="cd16442">
    <property type="entry name" value="BPL"/>
    <property type="match status" value="1"/>
</dbReference>
<dbReference type="GO" id="GO:0005737">
    <property type="term" value="C:cytoplasm"/>
    <property type="evidence" value="ECO:0007669"/>
    <property type="project" value="TreeGrafter"/>
</dbReference>
<name>A0A1W2G9K6_REIFA</name>